<dbReference type="PANTHER" id="PTHR23359">
    <property type="entry name" value="NUCLEOTIDE KINASE"/>
    <property type="match status" value="1"/>
</dbReference>
<reference evidence="5" key="2">
    <citation type="submission" date="2023-03" db="EMBL/GenBank/DDBJ databases">
        <authorList>
            <person name="Inwood S.N."/>
            <person name="Skelly J.G."/>
            <person name="Guhlin J."/>
            <person name="Harrop T.W.R."/>
            <person name="Goldson S.G."/>
            <person name="Dearden P.K."/>
        </authorList>
    </citation>
    <scope>NUCLEOTIDE SEQUENCE</scope>
    <source>
        <strain evidence="5">Irish</strain>
        <tissue evidence="5">Whole body</tissue>
    </source>
</reference>
<organism evidence="5 6">
    <name type="scientific">Microctonus aethiopoides</name>
    <dbReference type="NCBI Taxonomy" id="144406"/>
    <lineage>
        <taxon>Eukaryota</taxon>
        <taxon>Metazoa</taxon>
        <taxon>Ecdysozoa</taxon>
        <taxon>Arthropoda</taxon>
        <taxon>Hexapoda</taxon>
        <taxon>Insecta</taxon>
        <taxon>Pterygota</taxon>
        <taxon>Neoptera</taxon>
        <taxon>Endopterygota</taxon>
        <taxon>Hymenoptera</taxon>
        <taxon>Apocrita</taxon>
        <taxon>Ichneumonoidea</taxon>
        <taxon>Braconidae</taxon>
        <taxon>Euphorinae</taxon>
        <taxon>Microctonus</taxon>
    </lineage>
</organism>
<protein>
    <recommendedName>
        <fullName evidence="7">Adenylate kinase</fullName>
    </recommendedName>
</protein>
<dbReference type="InterPro" id="IPR033690">
    <property type="entry name" value="Adenylat_kinase_CS"/>
</dbReference>
<evidence type="ECO:0000256" key="4">
    <source>
        <dbReference type="SAM" id="MobiDB-lite"/>
    </source>
</evidence>
<dbReference type="InterPro" id="IPR000850">
    <property type="entry name" value="Adenylat/UMP-CMP_kin"/>
</dbReference>
<dbReference type="PROSITE" id="PS00113">
    <property type="entry name" value="ADENYLATE_KINASE"/>
    <property type="match status" value="1"/>
</dbReference>
<comment type="caution">
    <text evidence="5">The sequence shown here is derived from an EMBL/GenBank/DDBJ whole genome shotgun (WGS) entry which is preliminary data.</text>
</comment>
<dbReference type="Proteomes" id="UP001168990">
    <property type="component" value="Unassembled WGS sequence"/>
</dbReference>
<keyword evidence="1" id="KW-0808">Transferase</keyword>
<keyword evidence="3" id="KW-0418">Kinase</keyword>
<dbReference type="AlphaFoldDB" id="A0AA39KLY5"/>
<feature type="compositionally biased region" description="Basic and acidic residues" evidence="4">
    <location>
        <begin position="597"/>
        <end position="607"/>
    </location>
</feature>
<evidence type="ECO:0000256" key="3">
    <source>
        <dbReference type="ARBA" id="ARBA00022777"/>
    </source>
</evidence>
<feature type="region of interest" description="Disordered" evidence="4">
    <location>
        <begin position="597"/>
        <end position="617"/>
    </location>
</feature>
<evidence type="ECO:0000256" key="1">
    <source>
        <dbReference type="ARBA" id="ARBA00022679"/>
    </source>
</evidence>
<gene>
    <name evidence="5" type="ORF">PV328_004747</name>
</gene>
<keyword evidence="2" id="KW-0547">Nucleotide-binding</keyword>
<dbReference type="Pfam" id="PF00406">
    <property type="entry name" value="ADK"/>
    <property type="match status" value="1"/>
</dbReference>
<feature type="compositionally biased region" description="Low complexity" evidence="4">
    <location>
        <begin position="111"/>
        <end position="126"/>
    </location>
</feature>
<keyword evidence="6" id="KW-1185">Reference proteome</keyword>
<dbReference type="SUPFAM" id="SSF52540">
    <property type="entry name" value="P-loop containing nucleoside triphosphate hydrolases"/>
    <property type="match status" value="1"/>
</dbReference>
<dbReference type="GO" id="GO:0005524">
    <property type="term" value="F:ATP binding"/>
    <property type="evidence" value="ECO:0007669"/>
    <property type="project" value="InterPro"/>
</dbReference>
<name>A0AA39KLY5_9HYME</name>
<sequence>MQTAPCGHRVVCRRCFVKTIQMAVSQRLLPLRCVICRAKILRLKQTLLPRDYSMSGKSWILPQSASEYNMGAGVGASSGGPGGRWGTGSVPASASLYSMASGSSSISGVSSVSSATCSSTSSTNSAPMKPTRLRQPSGATLRRTQTQSMKMRIHEYQDPISQIVEDEDVIRDNRERRLPPIKEFQRDYRAGKASTRLRGKVTHCDNLSQEKKGITHINMTDLLQQYALGNDMQDFGLLSSKTVAEVLMLEMKMSPSAKTFLVSGYPRNMRDVVEYSEKIQIVNGVVLVSWRQEVLERQIDYGAQLGHVILSLARMELRNFYRNVMPVAEYFDRSGILLEVNGERNPSEVYVDFSETVMRLLGLTDTTTTLNRAPQSMEAEVEVERIEPISESESINNVPPEITRLNPAKTANKPRKGLPSFIWVIGGPGSNKAQLCVQAVRNMPNWIHISLGALLRTMASSNILVRDAIVAGEIVSQEIIMQLIEQQVLLNRDNDGIIIDGFPRDLNQVQEFESKFGQDPPLVLLDCSKLQLGRGKLDDTVPAFRKRLEIFREITLPMLKTLDNDNRLITVDGDTDVPAVQQEFAAVLYQLMLKSRRKEENNSHEPKNSPLSSGQIKSRIPNGLSHNIIENGVKALNNHIGQTWNHLILVNKKITNGVGHHGVRRDINSKVGNAINEGGRLTNGVLKNLKANGNHIHLNGAANGGLHRLQNGIGHIANGIPPGLNRVAPATVVGNNISSVNTKTTVGNIYSEVESYQQNLHI</sequence>
<dbReference type="InterPro" id="IPR027417">
    <property type="entry name" value="P-loop_NTPase"/>
</dbReference>
<dbReference type="InterPro" id="IPR013083">
    <property type="entry name" value="Znf_RING/FYVE/PHD"/>
</dbReference>
<accession>A0AA39KLY5</accession>
<dbReference type="GO" id="GO:0019205">
    <property type="term" value="F:nucleobase-containing compound kinase activity"/>
    <property type="evidence" value="ECO:0007669"/>
    <property type="project" value="InterPro"/>
</dbReference>
<dbReference type="Gene3D" id="3.40.50.300">
    <property type="entry name" value="P-loop containing nucleotide triphosphate hydrolases"/>
    <property type="match status" value="2"/>
</dbReference>
<feature type="region of interest" description="Disordered" evidence="4">
    <location>
        <begin position="111"/>
        <end position="139"/>
    </location>
</feature>
<evidence type="ECO:0000313" key="5">
    <source>
        <dbReference type="EMBL" id="KAK0166314.1"/>
    </source>
</evidence>
<dbReference type="EMBL" id="JAQQBS010001422">
    <property type="protein sequence ID" value="KAK0166314.1"/>
    <property type="molecule type" value="Genomic_DNA"/>
</dbReference>
<dbReference type="GO" id="GO:0006139">
    <property type="term" value="P:nucleobase-containing compound metabolic process"/>
    <property type="evidence" value="ECO:0007669"/>
    <property type="project" value="InterPro"/>
</dbReference>
<dbReference type="CDD" id="cd01428">
    <property type="entry name" value="ADK"/>
    <property type="match status" value="1"/>
</dbReference>
<reference evidence="5" key="1">
    <citation type="journal article" date="2023" name="bioRxiv">
        <title>Scaffold-level genome assemblies of two parasitoid biocontrol wasps reveal the parthenogenesis mechanism and an associated novel virus.</title>
        <authorList>
            <person name="Inwood S."/>
            <person name="Skelly J."/>
            <person name="Guhlin J."/>
            <person name="Harrop T."/>
            <person name="Goldson S."/>
            <person name="Dearden P."/>
        </authorList>
    </citation>
    <scope>NUCLEOTIDE SEQUENCE</scope>
    <source>
        <strain evidence="5">Irish</strain>
        <tissue evidence="5">Whole body</tissue>
    </source>
</reference>
<evidence type="ECO:0000313" key="6">
    <source>
        <dbReference type="Proteomes" id="UP001168990"/>
    </source>
</evidence>
<evidence type="ECO:0000256" key="2">
    <source>
        <dbReference type="ARBA" id="ARBA00022741"/>
    </source>
</evidence>
<evidence type="ECO:0008006" key="7">
    <source>
        <dbReference type="Google" id="ProtNLM"/>
    </source>
</evidence>
<proteinExistence type="predicted"/>
<dbReference type="Gene3D" id="3.30.40.10">
    <property type="entry name" value="Zinc/RING finger domain, C3HC4 (zinc finger)"/>
    <property type="match status" value="1"/>
</dbReference>